<dbReference type="OrthoDB" id="2990855at2"/>
<sequence length="121" mass="13895">MRKRFVGAVTLITAVAGVIYMKNNPKYKEIVQKVKNADARGLYEKIILEKDKLAFTSKAKIKDYKVDYESIRNMGEKIFARLIINNNEKANIEILMSDDAQQVEEVGHSEEVDKILESEEE</sequence>
<evidence type="ECO:0000313" key="3">
    <source>
        <dbReference type="Proteomes" id="UP000235670"/>
    </source>
</evidence>
<evidence type="ECO:0000313" key="4">
    <source>
        <dbReference type="Proteomes" id="UP000427636"/>
    </source>
</evidence>
<proteinExistence type="predicted"/>
<dbReference type="Proteomes" id="UP000427636">
    <property type="component" value="Chromosome"/>
</dbReference>
<dbReference type="EMBL" id="PNGT01000006">
    <property type="protein sequence ID" value="PMC52182.1"/>
    <property type="molecule type" value="Genomic_DNA"/>
</dbReference>
<evidence type="ECO:0000313" key="2">
    <source>
        <dbReference type="EMBL" id="QGS07595.1"/>
    </source>
</evidence>
<dbReference type="Pfam" id="PF07006">
    <property type="entry name" value="DUF1310"/>
    <property type="match status" value="1"/>
</dbReference>
<reference evidence="1 3" key="1">
    <citation type="submission" date="2017-09" db="EMBL/GenBank/DDBJ databases">
        <title>Bacterial strain isolated from the female urinary microbiota.</title>
        <authorList>
            <person name="Thomas-White K."/>
            <person name="Kumar N."/>
            <person name="Forster S."/>
            <person name="Putonti C."/>
            <person name="Lawley T."/>
            <person name="Wolfe A.J."/>
        </authorList>
    </citation>
    <scope>NUCLEOTIDE SEQUENCE [LARGE SCALE GENOMIC DNA]</scope>
    <source>
        <strain evidence="1 3">UMB0186</strain>
    </source>
</reference>
<dbReference type="AlphaFoldDB" id="A0A2N6SE14"/>
<dbReference type="RefSeq" id="WP_006364669.1">
    <property type="nucleotide sequence ID" value="NZ_CAUTAO010000011.1"/>
</dbReference>
<keyword evidence="4" id="KW-1185">Reference proteome</keyword>
<dbReference type="GeneID" id="84802528"/>
<dbReference type="InterPro" id="IPR010738">
    <property type="entry name" value="DUF1310"/>
</dbReference>
<organism evidence="1 3">
    <name type="scientific">Gemella sanguinis</name>
    <dbReference type="NCBI Taxonomy" id="84135"/>
    <lineage>
        <taxon>Bacteria</taxon>
        <taxon>Bacillati</taxon>
        <taxon>Bacillota</taxon>
        <taxon>Bacilli</taxon>
        <taxon>Bacillales</taxon>
        <taxon>Gemellaceae</taxon>
        <taxon>Gemella</taxon>
    </lineage>
</organism>
<accession>A0A2N6SE14</accession>
<evidence type="ECO:0000313" key="1">
    <source>
        <dbReference type="EMBL" id="PMC52182.1"/>
    </source>
</evidence>
<reference evidence="2 4" key="2">
    <citation type="submission" date="2019-11" db="EMBL/GenBank/DDBJ databases">
        <title>FDA dAtabase for Regulatory Grade micrObial Sequences (FDA-ARGOS): Supporting development and validation of Infectious Disease Dx tests.</title>
        <authorList>
            <person name="Turner S."/>
            <person name="Byrd R."/>
            <person name="Tallon L."/>
            <person name="Sadzewicz L."/>
            <person name="Vavikolanu K."/>
            <person name="Mehta A."/>
            <person name="Aluvathingal J."/>
            <person name="Nadendla S."/>
            <person name="Myers T."/>
            <person name="Yan Y."/>
            <person name="Sichtig H."/>
        </authorList>
    </citation>
    <scope>NUCLEOTIDE SEQUENCE [LARGE SCALE GENOMIC DNA]</scope>
    <source>
        <strain evidence="2 4">FDAARGOS_742</strain>
    </source>
</reference>
<name>A0A2N6SE14_9BACL</name>
<dbReference type="Proteomes" id="UP000235670">
    <property type="component" value="Unassembled WGS sequence"/>
</dbReference>
<dbReference type="EMBL" id="CP046313">
    <property type="protein sequence ID" value="QGS07595.1"/>
    <property type="molecule type" value="Genomic_DNA"/>
</dbReference>
<gene>
    <name evidence="1" type="ORF">CJ218_06195</name>
    <name evidence="2" type="ORF">FOC50_04645</name>
</gene>
<protein>
    <submittedName>
        <fullName evidence="1">DUF1310 domain-containing protein</fullName>
    </submittedName>
    <submittedName>
        <fullName evidence="2">DUF1310 family protein</fullName>
    </submittedName>
</protein>